<keyword evidence="3" id="KW-1185">Reference proteome</keyword>
<gene>
    <name evidence="2" type="ORF">HCJ95_11630</name>
</gene>
<accession>A0ABX0YQT5</accession>
<evidence type="ECO:0000313" key="3">
    <source>
        <dbReference type="Proteomes" id="UP000635996"/>
    </source>
</evidence>
<feature type="compositionally biased region" description="Basic residues" evidence="1">
    <location>
        <begin position="1"/>
        <end position="12"/>
    </location>
</feature>
<dbReference type="Pfam" id="PF14440">
    <property type="entry name" value="XOO_2897-deam"/>
    <property type="match status" value="1"/>
</dbReference>
<proteinExistence type="predicted"/>
<feature type="compositionally biased region" description="Basic and acidic residues" evidence="1">
    <location>
        <begin position="75"/>
        <end position="85"/>
    </location>
</feature>
<dbReference type="Proteomes" id="UP000635996">
    <property type="component" value="Unassembled WGS sequence"/>
</dbReference>
<feature type="region of interest" description="Disordered" evidence="1">
    <location>
        <begin position="59"/>
        <end position="85"/>
    </location>
</feature>
<organism evidence="2 3">
    <name type="scientific">Streptomyces thermoviolaceus subsp. thermoviolaceus</name>
    <dbReference type="NCBI Taxonomy" id="66860"/>
    <lineage>
        <taxon>Bacteria</taxon>
        <taxon>Bacillati</taxon>
        <taxon>Actinomycetota</taxon>
        <taxon>Actinomycetes</taxon>
        <taxon>Kitasatosporales</taxon>
        <taxon>Streptomycetaceae</taxon>
        <taxon>Streptomyces</taxon>
    </lineage>
</organism>
<evidence type="ECO:0000313" key="2">
    <source>
        <dbReference type="EMBL" id="NJP14927.1"/>
    </source>
</evidence>
<protein>
    <submittedName>
        <fullName evidence="2">Uncharacterized protein</fullName>
    </submittedName>
</protein>
<dbReference type="EMBL" id="JAATEL010000010">
    <property type="protein sequence ID" value="NJP14927.1"/>
    <property type="molecule type" value="Genomic_DNA"/>
</dbReference>
<feature type="region of interest" description="Disordered" evidence="1">
    <location>
        <begin position="1"/>
        <end position="22"/>
    </location>
</feature>
<sequence>MFHPYRPQRKQHSERVIGYPILKDGNPAGVQSVYTERQPCQDQGSWCDQWLASMFRPNSEVTHSHSYDQTPGPDGKQDPNKDREHKAYIRNLRKWHKQHALNAGMMTESDGAALKAVRKR</sequence>
<comment type="caution">
    <text evidence="2">The sequence shown here is derived from an EMBL/GenBank/DDBJ whole genome shotgun (WGS) entry which is preliminary data.</text>
</comment>
<dbReference type="RefSeq" id="WP_168131561.1">
    <property type="nucleotide sequence ID" value="NZ_BMVZ01000014.1"/>
</dbReference>
<dbReference type="InterPro" id="IPR032722">
    <property type="entry name" value="Deaminase_XOO_2897"/>
</dbReference>
<evidence type="ECO:0000256" key="1">
    <source>
        <dbReference type="SAM" id="MobiDB-lite"/>
    </source>
</evidence>
<reference evidence="2 3" key="1">
    <citation type="submission" date="2020-03" db="EMBL/GenBank/DDBJ databases">
        <title>WGS of actinomycetes isolated from Thailand.</title>
        <authorList>
            <person name="Thawai C."/>
        </authorList>
    </citation>
    <scope>NUCLEOTIDE SEQUENCE [LARGE SCALE GENOMIC DNA]</scope>
    <source>
        <strain evidence="2 3">NBRC 13905</strain>
    </source>
</reference>
<name>A0ABX0YQT5_STRTL</name>